<dbReference type="Proteomes" id="UP001215280">
    <property type="component" value="Unassembled WGS sequence"/>
</dbReference>
<comment type="caution">
    <text evidence="2">The sequence shown here is derived from an EMBL/GenBank/DDBJ whole genome shotgun (WGS) entry which is preliminary data.</text>
</comment>
<sequence length="200" mass="21816">MPAAPSVTTGVRYPRAPPARPGDACPSDPRKMCGTGRRRWAGRGDLPHFQLFPASSSSRRACHTRGCVRRRIRCMPEHRIRGSLLRRRVAGSALLDQIAVEVLKDGRLRPPTPAPGVPLSRNPHPVRCDGVTSGNQVLSSMAVTSHCVKEARRAVQVAGREMWKMKQTWRRTSGGFAPRPEMTAARKGEGAESSVPSSLP</sequence>
<dbReference type="AlphaFoldDB" id="A0AAD7H8R8"/>
<name>A0AAD7H8R8_9AGAR</name>
<gene>
    <name evidence="2" type="ORF">DFH07DRAFT_374008</name>
</gene>
<evidence type="ECO:0000313" key="3">
    <source>
        <dbReference type="Proteomes" id="UP001215280"/>
    </source>
</evidence>
<evidence type="ECO:0000256" key="1">
    <source>
        <dbReference type="SAM" id="MobiDB-lite"/>
    </source>
</evidence>
<accession>A0AAD7H8R8</accession>
<proteinExistence type="predicted"/>
<keyword evidence="3" id="KW-1185">Reference proteome</keyword>
<dbReference type="EMBL" id="JARJLG010000363">
    <property type="protein sequence ID" value="KAJ7714761.1"/>
    <property type="molecule type" value="Genomic_DNA"/>
</dbReference>
<organism evidence="2 3">
    <name type="scientific">Mycena maculata</name>
    <dbReference type="NCBI Taxonomy" id="230809"/>
    <lineage>
        <taxon>Eukaryota</taxon>
        <taxon>Fungi</taxon>
        <taxon>Dikarya</taxon>
        <taxon>Basidiomycota</taxon>
        <taxon>Agaricomycotina</taxon>
        <taxon>Agaricomycetes</taxon>
        <taxon>Agaricomycetidae</taxon>
        <taxon>Agaricales</taxon>
        <taxon>Marasmiineae</taxon>
        <taxon>Mycenaceae</taxon>
        <taxon>Mycena</taxon>
    </lineage>
</organism>
<feature type="region of interest" description="Disordered" evidence="1">
    <location>
        <begin position="1"/>
        <end position="31"/>
    </location>
</feature>
<feature type="region of interest" description="Disordered" evidence="1">
    <location>
        <begin position="169"/>
        <end position="200"/>
    </location>
</feature>
<reference evidence="2" key="1">
    <citation type="submission" date="2023-03" db="EMBL/GenBank/DDBJ databases">
        <title>Massive genome expansion in bonnet fungi (Mycena s.s.) driven by repeated elements and novel gene families across ecological guilds.</title>
        <authorList>
            <consortium name="Lawrence Berkeley National Laboratory"/>
            <person name="Harder C.B."/>
            <person name="Miyauchi S."/>
            <person name="Viragh M."/>
            <person name="Kuo A."/>
            <person name="Thoen E."/>
            <person name="Andreopoulos B."/>
            <person name="Lu D."/>
            <person name="Skrede I."/>
            <person name="Drula E."/>
            <person name="Henrissat B."/>
            <person name="Morin E."/>
            <person name="Kohler A."/>
            <person name="Barry K."/>
            <person name="LaButti K."/>
            <person name="Morin E."/>
            <person name="Salamov A."/>
            <person name="Lipzen A."/>
            <person name="Mereny Z."/>
            <person name="Hegedus B."/>
            <person name="Baldrian P."/>
            <person name="Stursova M."/>
            <person name="Weitz H."/>
            <person name="Taylor A."/>
            <person name="Grigoriev I.V."/>
            <person name="Nagy L.G."/>
            <person name="Martin F."/>
            <person name="Kauserud H."/>
        </authorList>
    </citation>
    <scope>NUCLEOTIDE SEQUENCE</scope>
    <source>
        <strain evidence="2">CBHHK188m</strain>
    </source>
</reference>
<protein>
    <submittedName>
        <fullName evidence="2">Uncharacterized protein</fullName>
    </submittedName>
</protein>
<evidence type="ECO:0000313" key="2">
    <source>
        <dbReference type="EMBL" id="KAJ7714761.1"/>
    </source>
</evidence>